<dbReference type="GO" id="GO:0005737">
    <property type="term" value="C:cytoplasm"/>
    <property type="evidence" value="ECO:0007669"/>
    <property type="project" value="UniProtKB-SubCell"/>
</dbReference>
<evidence type="ECO:0000256" key="2">
    <source>
        <dbReference type="ARBA" id="ARBA00023186"/>
    </source>
</evidence>
<dbReference type="PANTHER" id="PTHR33620">
    <property type="entry name" value="UREASE ACCESSORY PROTEIN F"/>
    <property type="match status" value="1"/>
</dbReference>
<sequence>MKDENLHWLPFLLQTADALFPTGAYAHSLGFEEIVRLGLVRDERSLGEFLHRQIIPAQRQHELPYLRFACEAARDGHLAELRRLDLEISAWKLAAETRSASAQLGTRRLKALRTIGDAPLLGAFDTLIARGTCAGHHLVVCGLQASVEGVPLEAALAAYFYQSLAALGAAALKLIRIGQDGVQRVLRAASMEANSVTPASLLVSRAHAGWFNPLLEIASMRHERAFERLFIS</sequence>
<keyword evidence="2 3" id="KW-0143">Chaperone</keyword>
<protein>
    <recommendedName>
        <fullName evidence="3">Urease accessory protein UreF</fullName>
    </recommendedName>
</protein>
<comment type="subcellular location">
    <subcellularLocation>
        <location evidence="3">Cytoplasm</location>
    </subcellularLocation>
</comment>
<dbReference type="AlphaFoldDB" id="B4D6T4"/>
<dbReference type="InParanoid" id="B4D6T4"/>
<dbReference type="EMBL" id="ABVL01000016">
    <property type="protein sequence ID" value="EDY17885.1"/>
    <property type="molecule type" value="Genomic_DNA"/>
</dbReference>
<organism evidence="4 5">
    <name type="scientific">Chthoniobacter flavus Ellin428</name>
    <dbReference type="NCBI Taxonomy" id="497964"/>
    <lineage>
        <taxon>Bacteria</taxon>
        <taxon>Pseudomonadati</taxon>
        <taxon>Verrucomicrobiota</taxon>
        <taxon>Spartobacteria</taxon>
        <taxon>Chthoniobacterales</taxon>
        <taxon>Chthoniobacteraceae</taxon>
        <taxon>Chthoniobacter</taxon>
    </lineage>
</organism>
<comment type="caution">
    <text evidence="4">The sequence shown here is derived from an EMBL/GenBank/DDBJ whole genome shotgun (WGS) entry which is preliminary data.</text>
</comment>
<evidence type="ECO:0000256" key="3">
    <source>
        <dbReference type="HAMAP-Rule" id="MF_01385"/>
    </source>
</evidence>
<dbReference type="Proteomes" id="UP000005824">
    <property type="component" value="Unassembled WGS sequence"/>
</dbReference>
<name>B4D6T4_9BACT</name>
<evidence type="ECO:0000313" key="5">
    <source>
        <dbReference type="Proteomes" id="UP000005824"/>
    </source>
</evidence>
<dbReference type="RefSeq" id="WP_006981945.1">
    <property type="nucleotide sequence ID" value="NZ_ABVL01000016.1"/>
</dbReference>
<dbReference type="PIRSF" id="PIRSF009467">
    <property type="entry name" value="Ureas_acces_UreF"/>
    <property type="match status" value="1"/>
</dbReference>
<keyword evidence="5" id="KW-1185">Reference proteome</keyword>
<evidence type="ECO:0000313" key="4">
    <source>
        <dbReference type="EMBL" id="EDY17885.1"/>
    </source>
</evidence>
<gene>
    <name evidence="3" type="primary">ureF</name>
    <name evidence="4" type="ORF">CfE428DRAFT_4624</name>
</gene>
<accession>B4D6T4</accession>
<evidence type="ECO:0000256" key="1">
    <source>
        <dbReference type="ARBA" id="ARBA00022988"/>
    </source>
</evidence>
<dbReference type="GO" id="GO:0016151">
    <property type="term" value="F:nickel cation binding"/>
    <property type="evidence" value="ECO:0007669"/>
    <property type="project" value="UniProtKB-UniRule"/>
</dbReference>
<dbReference type="Gene3D" id="1.10.4190.10">
    <property type="entry name" value="Urease accessory protein UreF"/>
    <property type="match status" value="1"/>
</dbReference>
<dbReference type="STRING" id="497964.CfE428DRAFT_4624"/>
<comment type="similarity">
    <text evidence="3">Belongs to the UreF family.</text>
</comment>
<reference evidence="4 5" key="1">
    <citation type="journal article" date="2011" name="J. Bacteriol.">
        <title>Genome sequence of Chthoniobacter flavus Ellin428, an aerobic heterotrophic soil bacterium.</title>
        <authorList>
            <person name="Kant R."/>
            <person name="van Passel M.W."/>
            <person name="Palva A."/>
            <person name="Lucas S."/>
            <person name="Lapidus A."/>
            <person name="Glavina Del Rio T."/>
            <person name="Dalin E."/>
            <person name="Tice H."/>
            <person name="Bruce D."/>
            <person name="Goodwin L."/>
            <person name="Pitluck S."/>
            <person name="Larimer F.W."/>
            <person name="Land M.L."/>
            <person name="Hauser L."/>
            <person name="Sangwan P."/>
            <person name="de Vos W.M."/>
            <person name="Janssen P.H."/>
            <person name="Smidt H."/>
        </authorList>
    </citation>
    <scope>NUCLEOTIDE SEQUENCE [LARGE SCALE GENOMIC DNA]</scope>
    <source>
        <strain evidence="4 5">Ellin428</strain>
    </source>
</reference>
<dbReference type="Pfam" id="PF01730">
    <property type="entry name" value="UreF"/>
    <property type="match status" value="1"/>
</dbReference>
<dbReference type="eggNOG" id="COG0830">
    <property type="taxonomic scope" value="Bacteria"/>
</dbReference>
<comment type="function">
    <text evidence="3">Required for maturation of urease via the functional incorporation of the urease nickel metallocenter.</text>
</comment>
<dbReference type="InterPro" id="IPR038277">
    <property type="entry name" value="UreF_sf"/>
</dbReference>
<proteinExistence type="inferred from homology"/>
<keyword evidence="1 3" id="KW-0996">Nickel insertion</keyword>
<dbReference type="HAMAP" id="MF_01385">
    <property type="entry name" value="UreF"/>
    <property type="match status" value="1"/>
</dbReference>
<dbReference type="PANTHER" id="PTHR33620:SF1">
    <property type="entry name" value="UREASE ACCESSORY PROTEIN F"/>
    <property type="match status" value="1"/>
</dbReference>
<dbReference type="InterPro" id="IPR002639">
    <property type="entry name" value="UreF"/>
</dbReference>
<keyword evidence="3" id="KW-0963">Cytoplasm</keyword>
<comment type="subunit">
    <text evidence="3">UreD, UreF and UreG form a complex that acts as a GTP-hydrolysis-dependent molecular chaperone, activating the urease apoprotein by helping to assemble the nickel containing metallocenter of UreC. The UreE protein probably delivers the nickel.</text>
</comment>